<dbReference type="Gene3D" id="2.60.40.1180">
    <property type="entry name" value="Golgi alpha-mannosidase II"/>
    <property type="match status" value="1"/>
</dbReference>
<dbReference type="Proteomes" id="UP001652740">
    <property type="component" value="Unplaced"/>
</dbReference>
<feature type="signal peptide" evidence="7">
    <location>
        <begin position="1"/>
        <end position="25"/>
    </location>
</feature>
<keyword evidence="4 7" id="KW-0732">Signal</keyword>
<keyword evidence="5 6" id="KW-0378">Hydrolase</keyword>
<feature type="chain" id="PRO_5046253520" description="Glucosylceramidase" evidence="7">
    <location>
        <begin position="26"/>
        <end position="523"/>
    </location>
</feature>
<evidence type="ECO:0000259" key="8">
    <source>
        <dbReference type="Pfam" id="PF02055"/>
    </source>
</evidence>
<dbReference type="Pfam" id="PF02055">
    <property type="entry name" value="Glyco_hydro_30"/>
    <property type="match status" value="1"/>
</dbReference>
<comment type="similarity">
    <text evidence="2 6">Belongs to the glycosyl hydrolase 30 family.</text>
</comment>
<evidence type="ECO:0000256" key="6">
    <source>
        <dbReference type="RuleBase" id="RU361188"/>
    </source>
</evidence>
<keyword evidence="6" id="KW-0443">Lipid metabolism</keyword>
<dbReference type="InterPro" id="IPR013780">
    <property type="entry name" value="Glyco_hydro_b"/>
</dbReference>
<dbReference type="Pfam" id="PF17189">
    <property type="entry name" value="Glyco_hydro_30C"/>
    <property type="match status" value="1"/>
</dbReference>
<dbReference type="PANTHER" id="PTHR11069:SF23">
    <property type="entry name" value="LYSOSOMAL ACID GLUCOSYLCERAMIDASE"/>
    <property type="match status" value="1"/>
</dbReference>
<accession>A0ABM3MKL8</accession>
<evidence type="ECO:0000256" key="2">
    <source>
        <dbReference type="ARBA" id="ARBA00005382"/>
    </source>
</evidence>
<keyword evidence="6" id="KW-0326">Glycosidase</keyword>
<gene>
    <name evidence="11" type="primary">LOC113522515</name>
</gene>
<evidence type="ECO:0000256" key="7">
    <source>
        <dbReference type="SAM" id="SignalP"/>
    </source>
</evidence>
<sequence>MTFFFKIIIFTTPLLLVLWADGVYSDKKCAARKIEDRSVVCVCNVTYCDEITRERPADGSYIAYTTSKAGSRFLKSSGELETCDSDDLFTTVLTLDPDTKYQTIEGFGGALTDSAAINWKNLSDPQLMQYLIDSYFSSSGLEYNVVRVPIGGTDFSTHGYAYNEEPVNDAELTHFNLTSEDYDLKIPMLKEILKASTASIHVLATTWSPPPWMKSNNAFVGQSYLLPQYYRTYALYYLKFIEMYTKLGVPIWGITTTNEPINGVTGSGQVNSLGWLAADMGKWIVEDLGPLIRNSTFKDIKILCVDDQRPLLLYFFNAMVKEHPESLKYIDGVAVHFYLDALVGPEVFTVITNNYPDKFIMATEGCAGAVLSFGKRVQLGSWERATEYIKDILEDLNYNLVGWIDWNLDLDEYGGPSYTNGNVDSPIIVLPDSGEFIKQPTFYVMGHFSKFLPRGSKRIAVEESIPLSSKSIENVAFVTPDSTTVVVLYNSESREREVKVKLKDQQATLTLEPESMSTIEINA</sequence>
<keyword evidence="10" id="KW-1185">Reference proteome</keyword>
<evidence type="ECO:0000256" key="4">
    <source>
        <dbReference type="ARBA" id="ARBA00022729"/>
    </source>
</evidence>
<keyword evidence="6" id="KW-0746">Sphingolipid metabolism</keyword>
<dbReference type="GeneID" id="113522515"/>
<organism evidence="10 11">
    <name type="scientific">Galleria mellonella</name>
    <name type="common">Greater wax moth</name>
    <dbReference type="NCBI Taxonomy" id="7137"/>
    <lineage>
        <taxon>Eukaryota</taxon>
        <taxon>Metazoa</taxon>
        <taxon>Ecdysozoa</taxon>
        <taxon>Arthropoda</taxon>
        <taxon>Hexapoda</taxon>
        <taxon>Insecta</taxon>
        <taxon>Pterygota</taxon>
        <taxon>Neoptera</taxon>
        <taxon>Endopterygota</taxon>
        <taxon>Lepidoptera</taxon>
        <taxon>Glossata</taxon>
        <taxon>Ditrysia</taxon>
        <taxon>Pyraloidea</taxon>
        <taxon>Pyralidae</taxon>
        <taxon>Galleriinae</taxon>
        <taxon>Galleria</taxon>
    </lineage>
</organism>
<dbReference type="SUPFAM" id="SSF51445">
    <property type="entry name" value="(Trans)glycosidases"/>
    <property type="match status" value="1"/>
</dbReference>
<feature type="domain" description="Glycosyl hydrolase family 30 beta sandwich" evidence="9">
    <location>
        <begin position="455"/>
        <end position="519"/>
    </location>
</feature>
<dbReference type="PANTHER" id="PTHR11069">
    <property type="entry name" value="GLUCOSYLCERAMIDASE"/>
    <property type="match status" value="1"/>
</dbReference>
<comment type="catalytic activity">
    <reaction evidence="1">
        <text>a beta-D-glucosyl-(1&lt;-&gt;1')-N-acylsphing-4-enine + H2O = an N-acylsphing-4-enine + D-glucose</text>
        <dbReference type="Rhea" id="RHEA:13269"/>
        <dbReference type="ChEBI" id="CHEBI:4167"/>
        <dbReference type="ChEBI" id="CHEBI:15377"/>
        <dbReference type="ChEBI" id="CHEBI:22801"/>
        <dbReference type="ChEBI" id="CHEBI:52639"/>
        <dbReference type="EC" id="3.2.1.45"/>
    </reaction>
    <physiologicalReaction direction="left-to-right" evidence="1">
        <dbReference type="Rhea" id="RHEA:13270"/>
    </physiologicalReaction>
</comment>
<evidence type="ECO:0000313" key="10">
    <source>
        <dbReference type="Proteomes" id="UP001652740"/>
    </source>
</evidence>
<dbReference type="PRINTS" id="PR00843">
    <property type="entry name" value="GLHYDRLASE30"/>
</dbReference>
<dbReference type="Gene3D" id="3.20.20.80">
    <property type="entry name" value="Glycosidases"/>
    <property type="match status" value="1"/>
</dbReference>
<name>A0ABM3MKL8_GALME</name>
<feature type="domain" description="Glycosyl hydrolase family 30 TIM-barrel" evidence="8">
    <location>
        <begin position="104"/>
        <end position="452"/>
    </location>
</feature>
<evidence type="ECO:0000313" key="11">
    <source>
        <dbReference type="RefSeq" id="XP_052751924.1"/>
    </source>
</evidence>
<dbReference type="RefSeq" id="XP_052751924.1">
    <property type="nucleotide sequence ID" value="XM_052895964.1"/>
</dbReference>
<dbReference type="InterPro" id="IPR033453">
    <property type="entry name" value="Glyco_hydro_30_TIM-barrel"/>
</dbReference>
<dbReference type="EC" id="3.2.1.45" evidence="3 6"/>
<dbReference type="InterPro" id="IPR033452">
    <property type="entry name" value="GH30_C"/>
</dbReference>
<dbReference type="InterPro" id="IPR017853">
    <property type="entry name" value="GH"/>
</dbReference>
<dbReference type="InterPro" id="IPR001139">
    <property type="entry name" value="Glyco_hydro_30"/>
</dbReference>
<evidence type="ECO:0000256" key="1">
    <source>
        <dbReference type="ARBA" id="ARBA00001013"/>
    </source>
</evidence>
<protein>
    <recommendedName>
        <fullName evidence="3 6">Glucosylceramidase</fullName>
        <ecNumber evidence="3 6">3.2.1.45</ecNumber>
    </recommendedName>
</protein>
<reference evidence="11" key="1">
    <citation type="submission" date="2025-08" db="UniProtKB">
        <authorList>
            <consortium name="RefSeq"/>
        </authorList>
    </citation>
    <scope>IDENTIFICATION</scope>
    <source>
        <tissue evidence="11">Whole larvae</tissue>
    </source>
</reference>
<evidence type="ECO:0000256" key="5">
    <source>
        <dbReference type="ARBA" id="ARBA00022801"/>
    </source>
</evidence>
<proteinExistence type="inferred from homology"/>
<evidence type="ECO:0000256" key="3">
    <source>
        <dbReference type="ARBA" id="ARBA00012658"/>
    </source>
</evidence>
<evidence type="ECO:0000259" key="9">
    <source>
        <dbReference type="Pfam" id="PF17189"/>
    </source>
</evidence>